<evidence type="ECO:0000313" key="1">
    <source>
        <dbReference type="EMBL" id="GGD69620.1"/>
    </source>
</evidence>
<accession>A0ABQ1RKN7</accession>
<gene>
    <name evidence="1" type="ORF">GCM10010985_25140</name>
</gene>
<organism evidence="1 2">
    <name type="scientific">Caballeronia grimmiae</name>
    <dbReference type="NCBI Taxonomy" id="1071679"/>
    <lineage>
        <taxon>Bacteria</taxon>
        <taxon>Pseudomonadati</taxon>
        <taxon>Pseudomonadota</taxon>
        <taxon>Betaproteobacteria</taxon>
        <taxon>Burkholderiales</taxon>
        <taxon>Burkholderiaceae</taxon>
        <taxon>Caballeronia</taxon>
    </lineage>
</organism>
<evidence type="ECO:0000313" key="2">
    <source>
        <dbReference type="Proteomes" id="UP000597138"/>
    </source>
</evidence>
<name>A0ABQ1RKN7_9BURK</name>
<keyword evidence="2" id="KW-1185">Reference proteome</keyword>
<comment type="caution">
    <text evidence="1">The sequence shown here is derived from an EMBL/GenBank/DDBJ whole genome shotgun (WGS) entry which is preliminary data.</text>
</comment>
<proteinExistence type="predicted"/>
<reference evidence="2" key="1">
    <citation type="journal article" date="2019" name="Int. J. Syst. Evol. Microbiol.">
        <title>The Global Catalogue of Microorganisms (GCM) 10K type strain sequencing project: providing services to taxonomists for standard genome sequencing and annotation.</title>
        <authorList>
            <consortium name="The Broad Institute Genomics Platform"/>
            <consortium name="The Broad Institute Genome Sequencing Center for Infectious Disease"/>
            <person name="Wu L."/>
            <person name="Ma J."/>
        </authorList>
    </citation>
    <scope>NUCLEOTIDE SEQUENCE [LARGE SCALE GENOMIC DNA]</scope>
    <source>
        <strain evidence="2">CGMCC 1.11013</strain>
    </source>
</reference>
<dbReference type="Proteomes" id="UP000597138">
    <property type="component" value="Unassembled WGS sequence"/>
</dbReference>
<sequence length="91" mass="10171">MRADSLVYFKQLAAMLVVWGPTLGIDMATEENVLATFEQFNVEGRDYVTLNDACNGLAQWLASAWDRLEEGDAQILVAVGATLWREGYSQR</sequence>
<protein>
    <submittedName>
        <fullName evidence="1">Uncharacterized protein</fullName>
    </submittedName>
</protein>
<dbReference type="EMBL" id="BMEG01000003">
    <property type="protein sequence ID" value="GGD69620.1"/>
    <property type="molecule type" value="Genomic_DNA"/>
</dbReference>